<evidence type="ECO:0000256" key="2">
    <source>
        <dbReference type="ARBA" id="ARBA00022448"/>
    </source>
</evidence>
<evidence type="ECO:0000256" key="3">
    <source>
        <dbReference type="ARBA" id="ARBA00022692"/>
    </source>
</evidence>
<keyword evidence="9" id="KW-0407">Ion channel</keyword>
<feature type="transmembrane region" description="Helical" evidence="11">
    <location>
        <begin position="99"/>
        <end position="120"/>
    </location>
</feature>
<feature type="domain" description="CBS" evidence="12">
    <location>
        <begin position="571"/>
        <end position="629"/>
    </location>
</feature>
<keyword evidence="2" id="KW-0813">Transport</keyword>
<feature type="transmembrane region" description="Helical" evidence="11">
    <location>
        <begin position="194"/>
        <end position="219"/>
    </location>
</feature>
<reference evidence="13" key="1">
    <citation type="submission" date="2015-05" db="EMBL/GenBank/DDBJ databases">
        <title>Permanent draft genome of Rhodopirellula islandicus K833.</title>
        <authorList>
            <person name="Kizina J."/>
            <person name="Richter M."/>
            <person name="Glockner F.O."/>
            <person name="Harder J."/>
        </authorList>
    </citation>
    <scope>NUCLEOTIDE SEQUENCE [LARGE SCALE GENOMIC DNA]</scope>
    <source>
        <strain evidence="13">K833</strain>
    </source>
</reference>
<dbReference type="GO" id="GO:0005254">
    <property type="term" value="F:chloride channel activity"/>
    <property type="evidence" value="ECO:0007669"/>
    <property type="project" value="UniProtKB-KW"/>
</dbReference>
<dbReference type="Gene3D" id="3.10.580.10">
    <property type="entry name" value="CBS-domain"/>
    <property type="match status" value="1"/>
</dbReference>
<evidence type="ECO:0000256" key="7">
    <source>
        <dbReference type="ARBA" id="ARBA00023173"/>
    </source>
</evidence>
<dbReference type="PANTHER" id="PTHR43427:SF6">
    <property type="entry name" value="CHLORIDE CHANNEL PROTEIN CLC-E"/>
    <property type="match status" value="1"/>
</dbReference>
<dbReference type="FunFam" id="3.10.580.10:FF:000173">
    <property type="entry name" value="Putative chloride channel"/>
    <property type="match status" value="1"/>
</dbReference>
<proteinExistence type="predicted"/>
<dbReference type="Gene3D" id="1.10.3080.10">
    <property type="entry name" value="Clc chloride channel"/>
    <property type="match status" value="1"/>
</dbReference>
<dbReference type="InterPro" id="IPR050368">
    <property type="entry name" value="ClC-type_chloride_channel"/>
</dbReference>
<evidence type="ECO:0000313" key="13">
    <source>
        <dbReference type="EMBL" id="KLU03036.1"/>
    </source>
</evidence>
<feature type="transmembrane region" description="Helical" evidence="11">
    <location>
        <begin position="450"/>
        <end position="472"/>
    </location>
</feature>
<keyword evidence="14" id="KW-1185">Reference proteome</keyword>
<dbReference type="STRING" id="595434.RISK_005006"/>
<dbReference type="PRINTS" id="PR00762">
    <property type="entry name" value="CLCHANNEL"/>
</dbReference>
<feature type="domain" description="CBS" evidence="12">
    <location>
        <begin position="506"/>
        <end position="564"/>
    </location>
</feature>
<dbReference type="PROSITE" id="PS51371">
    <property type="entry name" value="CBS"/>
    <property type="match status" value="2"/>
</dbReference>
<evidence type="ECO:0000256" key="1">
    <source>
        <dbReference type="ARBA" id="ARBA00004141"/>
    </source>
</evidence>
<dbReference type="SMART" id="SM00116">
    <property type="entry name" value="CBS"/>
    <property type="match status" value="2"/>
</dbReference>
<evidence type="ECO:0000256" key="9">
    <source>
        <dbReference type="ARBA" id="ARBA00023303"/>
    </source>
</evidence>
<dbReference type="InterPro" id="IPR046342">
    <property type="entry name" value="CBS_dom_sf"/>
</dbReference>
<keyword evidence="7" id="KW-0869">Chloride channel</keyword>
<feature type="transmembrane region" description="Helical" evidence="11">
    <location>
        <begin position="41"/>
        <end position="59"/>
    </location>
</feature>
<accession>A0A0J1B998</accession>
<dbReference type="Pfam" id="PF00654">
    <property type="entry name" value="Voltage_CLC"/>
    <property type="match status" value="1"/>
</dbReference>
<evidence type="ECO:0000256" key="4">
    <source>
        <dbReference type="ARBA" id="ARBA00022989"/>
    </source>
</evidence>
<keyword evidence="4 11" id="KW-1133">Transmembrane helix</keyword>
<comment type="caution">
    <text evidence="13">The sequence shown here is derived from an EMBL/GenBank/DDBJ whole genome shotgun (WGS) entry which is preliminary data.</text>
</comment>
<feature type="transmembrane region" description="Helical" evidence="11">
    <location>
        <begin position="419"/>
        <end position="443"/>
    </location>
</feature>
<keyword evidence="6 11" id="KW-0472">Membrane</keyword>
<feature type="transmembrane region" description="Helical" evidence="11">
    <location>
        <begin position="392"/>
        <end position="413"/>
    </location>
</feature>
<feature type="transmembrane region" description="Helical" evidence="11">
    <location>
        <begin position="314"/>
        <end position="332"/>
    </location>
</feature>
<protein>
    <submittedName>
        <fullName evidence="13">Chloride channel protein</fullName>
    </submittedName>
</protein>
<keyword evidence="3 11" id="KW-0812">Transmembrane</keyword>
<dbReference type="SUPFAM" id="SSF54631">
    <property type="entry name" value="CBS-domain pair"/>
    <property type="match status" value="1"/>
</dbReference>
<dbReference type="PANTHER" id="PTHR43427">
    <property type="entry name" value="CHLORIDE CHANNEL PROTEIN CLC-E"/>
    <property type="match status" value="1"/>
</dbReference>
<dbReference type="CDD" id="cd00400">
    <property type="entry name" value="Voltage_gated_ClC"/>
    <property type="match status" value="1"/>
</dbReference>
<dbReference type="CDD" id="cd04613">
    <property type="entry name" value="CBS_pair_voltage-gated_CLC_bac"/>
    <property type="match status" value="1"/>
</dbReference>
<evidence type="ECO:0000256" key="6">
    <source>
        <dbReference type="ARBA" id="ARBA00023136"/>
    </source>
</evidence>
<keyword evidence="5" id="KW-0406">Ion transport</keyword>
<keyword evidence="10" id="KW-0129">CBS domain</keyword>
<sequence>MDGNAPSLHFVSFPPRDERPDCLVKKIREFLEVFGQSSGKWIVLASMVGVLVGVGAIVFDRLGRVVVRFAMAEFTGYAPMEAAGEEAVMMPPDSVFSPWMLVLVMTLGGLVSGSIVHWFAPEAEGSGADAVIDAFHNRRGKMRARVPLVKTIASAITLGTGGSCGREGPISQIGAGLGSVLADRMKLSPRDRRILMAAGMGAGVGAIFRAPLAGAVFAAEILYSDSDMEADVIVPSATASIVAYSLFTQALPIEYRYLPLFGDDLHHTLTSPLELLPYAFLAIAVTIVGVIYVKLFAGTRQRFLELPMWPHIKPAVGAVLAGLVGVGLFRMAGNNMHALGVLGTGYGTLQMALTHAAELGIPMLLIIVFAKIVTTALTIGSGGSGGVFGPSMVIGGCLGAAIGLGFQALFPSVVTQPEAYAVVGTAGFFAGVGRAPISTIIMVRALTGDFGLLVPTMLVTTLSFVMCSRWRLYQWQVPTRMDSKAHRGDFIVDVLEGLKVGDVFDPNRKVLLIPEATTLDEIVHCLADNQQHYFPVVDDRKRIVGIFSDDDVRTYLYNDSIWRLAVANDVMTTELVSVTPNDDLNTALKRFTSLNLEELPVVDVDEPGKLLGMLRRKETIAAYNRRLVEHKQTAEEA</sequence>
<evidence type="ECO:0000313" key="14">
    <source>
        <dbReference type="Proteomes" id="UP000036367"/>
    </source>
</evidence>
<evidence type="ECO:0000256" key="5">
    <source>
        <dbReference type="ARBA" id="ARBA00023065"/>
    </source>
</evidence>
<evidence type="ECO:0000256" key="8">
    <source>
        <dbReference type="ARBA" id="ARBA00023214"/>
    </source>
</evidence>
<name>A0A0J1B998_RHOIS</name>
<dbReference type="AlphaFoldDB" id="A0A0J1B998"/>
<dbReference type="SUPFAM" id="SSF81340">
    <property type="entry name" value="Clc chloride channel"/>
    <property type="match status" value="1"/>
</dbReference>
<dbReference type="Proteomes" id="UP000036367">
    <property type="component" value="Unassembled WGS sequence"/>
</dbReference>
<evidence type="ECO:0000256" key="11">
    <source>
        <dbReference type="SAM" id="Phobius"/>
    </source>
</evidence>
<gene>
    <name evidence="13" type="ORF">RISK_005006</name>
</gene>
<dbReference type="FunFam" id="1.10.3080.10:FF:000018">
    <property type="entry name" value="Chloride transporter, ClC family"/>
    <property type="match status" value="1"/>
</dbReference>
<dbReference type="EMBL" id="LECT01000042">
    <property type="protein sequence ID" value="KLU03036.1"/>
    <property type="molecule type" value="Genomic_DNA"/>
</dbReference>
<organism evidence="13 14">
    <name type="scientific">Rhodopirellula islandica</name>
    <dbReference type="NCBI Taxonomy" id="595434"/>
    <lineage>
        <taxon>Bacteria</taxon>
        <taxon>Pseudomonadati</taxon>
        <taxon>Planctomycetota</taxon>
        <taxon>Planctomycetia</taxon>
        <taxon>Pirellulales</taxon>
        <taxon>Pirellulaceae</taxon>
        <taxon>Rhodopirellula</taxon>
    </lineage>
</organism>
<dbReference type="InterPro" id="IPR014743">
    <property type="entry name" value="Cl-channel_core"/>
</dbReference>
<feature type="transmembrane region" description="Helical" evidence="11">
    <location>
        <begin position="359"/>
        <end position="380"/>
    </location>
</feature>
<keyword evidence="8" id="KW-0868">Chloride</keyword>
<dbReference type="GO" id="GO:0034707">
    <property type="term" value="C:chloride channel complex"/>
    <property type="evidence" value="ECO:0007669"/>
    <property type="project" value="UniProtKB-KW"/>
</dbReference>
<feature type="transmembrane region" description="Helical" evidence="11">
    <location>
        <begin position="275"/>
        <end position="293"/>
    </location>
</feature>
<dbReference type="PATRIC" id="fig|595434.4.peg.4748"/>
<dbReference type="Pfam" id="PF00571">
    <property type="entry name" value="CBS"/>
    <property type="match status" value="2"/>
</dbReference>
<dbReference type="InterPro" id="IPR001807">
    <property type="entry name" value="ClC"/>
</dbReference>
<evidence type="ECO:0000259" key="12">
    <source>
        <dbReference type="PROSITE" id="PS51371"/>
    </source>
</evidence>
<evidence type="ECO:0000256" key="10">
    <source>
        <dbReference type="PROSITE-ProRule" id="PRU00703"/>
    </source>
</evidence>
<dbReference type="InterPro" id="IPR000644">
    <property type="entry name" value="CBS_dom"/>
</dbReference>
<comment type="subcellular location">
    <subcellularLocation>
        <location evidence="1">Membrane</location>
        <topology evidence="1">Multi-pass membrane protein</topology>
    </subcellularLocation>
</comment>